<feature type="region of interest" description="Disordered" evidence="1">
    <location>
        <begin position="300"/>
        <end position="325"/>
    </location>
</feature>
<keyword evidence="3" id="KW-0732">Signal</keyword>
<name>A0A6M6JIQ6_9PSEU</name>
<keyword evidence="2" id="KW-0472">Membrane</keyword>
<evidence type="ECO:0000256" key="2">
    <source>
        <dbReference type="SAM" id="Phobius"/>
    </source>
</evidence>
<feature type="transmembrane region" description="Helical" evidence="2">
    <location>
        <begin position="173"/>
        <end position="195"/>
    </location>
</feature>
<dbReference type="EMBL" id="CP053564">
    <property type="protein sequence ID" value="QJY47908.1"/>
    <property type="molecule type" value="Genomic_DNA"/>
</dbReference>
<feature type="signal peptide" evidence="3">
    <location>
        <begin position="1"/>
        <end position="31"/>
    </location>
</feature>
<evidence type="ECO:0000313" key="5">
    <source>
        <dbReference type="Proteomes" id="UP000505377"/>
    </source>
</evidence>
<reference evidence="4 5" key="1">
    <citation type="submission" date="2020-05" db="EMBL/GenBank/DDBJ databases">
        <authorList>
            <person name="Mo P."/>
        </authorList>
    </citation>
    <scope>NUCLEOTIDE SEQUENCE [LARGE SCALE GENOMIC DNA]</scope>
    <source>
        <strain evidence="4 5">Gen01</strain>
    </source>
</reference>
<protein>
    <submittedName>
        <fullName evidence="4">Uncharacterized protein</fullName>
    </submittedName>
</protein>
<evidence type="ECO:0000256" key="3">
    <source>
        <dbReference type="SAM" id="SignalP"/>
    </source>
</evidence>
<feature type="transmembrane region" description="Helical" evidence="2">
    <location>
        <begin position="272"/>
        <end position="292"/>
    </location>
</feature>
<keyword evidence="5" id="KW-1185">Reference proteome</keyword>
<feature type="transmembrane region" description="Helical" evidence="2">
    <location>
        <begin position="146"/>
        <end position="166"/>
    </location>
</feature>
<feature type="transmembrane region" description="Helical" evidence="2">
    <location>
        <begin position="233"/>
        <end position="252"/>
    </location>
</feature>
<keyword evidence="2" id="KW-0812">Transmembrane</keyword>
<dbReference type="RefSeq" id="WP_172161034.1">
    <property type="nucleotide sequence ID" value="NZ_CP053564.1"/>
</dbReference>
<dbReference type="KEGG" id="pbro:HOP40_20630"/>
<accession>A0A6M6JIQ6</accession>
<evidence type="ECO:0000256" key="1">
    <source>
        <dbReference type="SAM" id="MobiDB-lite"/>
    </source>
</evidence>
<proteinExistence type="predicted"/>
<feature type="chain" id="PRO_5026820733" evidence="3">
    <location>
        <begin position="32"/>
        <end position="325"/>
    </location>
</feature>
<organism evidence="4 5">
    <name type="scientific">Pseudonocardia broussonetiae</name>
    <dbReference type="NCBI Taxonomy" id="2736640"/>
    <lineage>
        <taxon>Bacteria</taxon>
        <taxon>Bacillati</taxon>
        <taxon>Actinomycetota</taxon>
        <taxon>Actinomycetes</taxon>
        <taxon>Pseudonocardiales</taxon>
        <taxon>Pseudonocardiaceae</taxon>
        <taxon>Pseudonocardia</taxon>
    </lineage>
</organism>
<dbReference type="Proteomes" id="UP000505377">
    <property type="component" value="Chromosome"/>
</dbReference>
<evidence type="ECO:0000313" key="4">
    <source>
        <dbReference type="EMBL" id="QJY47908.1"/>
    </source>
</evidence>
<feature type="transmembrane region" description="Helical" evidence="2">
    <location>
        <begin position="201"/>
        <end position="226"/>
    </location>
</feature>
<keyword evidence="2" id="KW-1133">Transmembrane helix</keyword>
<gene>
    <name evidence="4" type="ORF">HOP40_20630</name>
</gene>
<dbReference type="AlphaFoldDB" id="A0A6M6JIQ6"/>
<sequence length="325" mass="32865">MRSFLPCAARAGAALLLTAVLFPLTSGTAAAHGGALEASPSIARILSVDPPVPGLAVAVIEMGARLRIVNDTGETVQVVPAGPTRAVEPIVPPATTARWADSRIDAAMHPIPAEGVRAWSVPLLVGDREVSVHGEQVFPPAPPAGLWWLATAVAAVVAGTMGTMGLTRRWAALATAAITVLVVGGHVVHVLGAALVPDDQYYLLVVVSGAGPGLAAWLAGAVGVVLTVIGRRFGLLLCGLAGAVLAMVTAFGTAGFSNALLPFGWSADLDRLTTVLTFGAGLGLFLTGFAVLRALTPDLPLGDDDPPPGGDDATADVTERSGGLR</sequence>